<comment type="caution">
    <text evidence="2">The sequence shown here is derived from an EMBL/GenBank/DDBJ whole genome shotgun (WGS) entry which is preliminary data.</text>
</comment>
<evidence type="ECO:0000313" key="3">
    <source>
        <dbReference type="Proteomes" id="UP000256952"/>
    </source>
</evidence>
<dbReference type="AlphaFoldDB" id="A0A976AW30"/>
<dbReference type="Proteomes" id="UP000256952">
    <property type="component" value="Chromosome CBM2613_a"/>
</dbReference>
<feature type="compositionally biased region" description="Basic residues" evidence="1">
    <location>
        <begin position="1"/>
        <end position="30"/>
    </location>
</feature>
<gene>
    <name evidence="2" type="ORF">CBM2613_A240044</name>
</gene>
<reference evidence="2 3" key="1">
    <citation type="submission" date="2018-01" db="EMBL/GenBank/DDBJ databases">
        <authorList>
            <person name="Clerissi C."/>
        </authorList>
    </citation>
    <scope>NUCLEOTIDE SEQUENCE [LARGE SCALE GENOMIC DNA]</scope>
    <source>
        <strain evidence="2">Cupriavidus taiwanensis STM 8556</strain>
    </source>
</reference>
<dbReference type="EMBL" id="OFTH01000017">
    <property type="protein sequence ID" value="SOZ58780.1"/>
    <property type="molecule type" value="Genomic_DNA"/>
</dbReference>
<feature type="region of interest" description="Disordered" evidence="1">
    <location>
        <begin position="1"/>
        <end position="58"/>
    </location>
</feature>
<evidence type="ECO:0000256" key="1">
    <source>
        <dbReference type="SAM" id="MobiDB-lite"/>
    </source>
</evidence>
<accession>A0A976AW30</accession>
<feature type="compositionally biased region" description="Pro residues" evidence="1">
    <location>
        <begin position="49"/>
        <end position="58"/>
    </location>
</feature>
<organism evidence="2 3">
    <name type="scientific">Cupriavidus taiwanensis</name>
    <dbReference type="NCBI Taxonomy" id="164546"/>
    <lineage>
        <taxon>Bacteria</taxon>
        <taxon>Pseudomonadati</taxon>
        <taxon>Pseudomonadota</taxon>
        <taxon>Betaproteobacteria</taxon>
        <taxon>Burkholderiales</taxon>
        <taxon>Burkholderiaceae</taxon>
        <taxon>Cupriavidus</taxon>
    </lineage>
</organism>
<sequence>MLPGRRRRPRLRRVRFLPHPPRRLRGRRRARSDPLPGRRLILHLSPSPSLSPPFPPHA</sequence>
<proteinExistence type="predicted"/>
<name>A0A976AW30_9BURK</name>
<evidence type="ECO:0000313" key="2">
    <source>
        <dbReference type="EMBL" id="SOZ58780.1"/>
    </source>
</evidence>
<protein>
    <submittedName>
        <fullName evidence="2">Integrase</fullName>
    </submittedName>
</protein>